<gene>
    <name evidence="1" type="ORF">SAMN05444280_11157</name>
</gene>
<dbReference type="Pfam" id="PF09674">
    <property type="entry name" value="DUF2400"/>
    <property type="match status" value="1"/>
</dbReference>
<reference evidence="1 2" key="1">
    <citation type="submission" date="2016-11" db="EMBL/GenBank/DDBJ databases">
        <authorList>
            <person name="Jaros S."/>
            <person name="Januszkiewicz K."/>
            <person name="Wedrychowicz H."/>
        </authorList>
    </citation>
    <scope>NUCLEOTIDE SEQUENCE [LARGE SCALE GENOMIC DNA]</scope>
    <source>
        <strain evidence="1 2">DSM 27063</strain>
    </source>
</reference>
<keyword evidence="2" id="KW-1185">Reference proteome</keyword>
<dbReference type="InterPro" id="IPR014127">
    <property type="entry name" value="CHP02757"/>
</dbReference>
<dbReference type="OrthoDB" id="9773332at2"/>
<organism evidence="1 2">
    <name type="scientific">Tangfeifania diversioriginum</name>
    <dbReference type="NCBI Taxonomy" id="1168035"/>
    <lineage>
        <taxon>Bacteria</taxon>
        <taxon>Pseudomonadati</taxon>
        <taxon>Bacteroidota</taxon>
        <taxon>Bacteroidia</taxon>
        <taxon>Marinilabiliales</taxon>
        <taxon>Prolixibacteraceae</taxon>
        <taxon>Tangfeifania</taxon>
    </lineage>
</organism>
<protein>
    <submittedName>
        <fullName evidence="1">TIGR02757 family protein</fullName>
    </submittedName>
</protein>
<dbReference type="Proteomes" id="UP000184050">
    <property type="component" value="Unassembled WGS sequence"/>
</dbReference>
<evidence type="ECO:0000313" key="2">
    <source>
        <dbReference type="Proteomes" id="UP000184050"/>
    </source>
</evidence>
<dbReference type="RefSeq" id="WP_073168473.1">
    <property type="nucleotide sequence ID" value="NZ_FQZE01000011.1"/>
</dbReference>
<dbReference type="EMBL" id="FQZE01000011">
    <property type="protein sequence ID" value="SHJ11498.1"/>
    <property type="molecule type" value="Genomic_DNA"/>
</dbReference>
<dbReference type="NCBIfam" id="TIGR02757">
    <property type="entry name" value="TIGR02757 family protein"/>
    <property type="match status" value="1"/>
</dbReference>
<sequence length="256" mass="29466">MTEEAFALKEFLDEKAEKYNRPLFTETDPVQVPRQFIQKENIEIAAFLTATISWGSRPAIIKNALRLMALMDNRPYEFIMNAAPSDFEILKPFVHRTFNGDDCIYFAQSLKNIYEKQGGLQPVFVNGFKKGNSIKAALQHFHNLFFELPGERTRKHVANVERGASAKRLNMFLRWMIRNDNKGVDFGLWQGIPTSALMLPLDVHTGNVARKLGLLSRKQNDWKAVEEVTESLRKFDPEDPVKYDFALFGLGIFEKF</sequence>
<dbReference type="STRING" id="1168035.SAMN05444280_11157"/>
<accession>A0A1M6GNI7</accession>
<evidence type="ECO:0000313" key="1">
    <source>
        <dbReference type="EMBL" id="SHJ11498.1"/>
    </source>
</evidence>
<proteinExistence type="predicted"/>
<name>A0A1M6GNI7_9BACT</name>
<dbReference type="AlphaFoldDB" id="A0A1M6GNI7"/>